<accession>A0AA39LYC7</accession>
<reference evidence="3" key="1">
    <citation type="submission" date="2023-06" db="EMBL/GenBank/DDBJ databases">
        <title>Genomic analysis of the entomopathogenic nematode Steinernema hermaphroditum.</title>
        <authorList>
            <person name="Schwarz E.M."/>
            <person name="Heppert J.K."/>
            <person name="Baniya A."/>
            <person name="Schwartz H.T."/>
            <person name="Tan C.-H."/>
            <person name="Antoshechkin I."/>
            <person name="Sternberg P.W."/>
            <person name="Goodrich-Blair H."/>
            <person name="Dillman A.R."/>
        </authorList>
    </citation>
    <scope>NUCLEOTIDE SEQUENCE</scope>
    <source>
        <strain evidence="3">PS9179</strain>
        <tissue evidence="3">Whole animal</tissue>
    </source>
</reference>
<proteinExistence type="predicted"/>
<gene>
    <name evidence="3" type="ORF">QR680_007021</name>
</gene>
<dbReference type="Gene3D" id="3.50.4.10">
    <property type="entry name" value="Hepatocyte Growth Factor"/>
    <property type="match status" value="1"/>
</dbReference>
<evidence type="ECO:0000259" key="2">
    <source>
        <dbReference type="Pfam" id="PF00024"/>
    </source>
</evidence>
<feature type="signal peptide" evidence="1">
    <location>
        <begin position="1"/>
        <end position="23"/>
    </location>
</feature>
<evidence type="ECO:0000256" key="1">
    <source>
        <dbReference type="SAM" id="SignalP"/>
    </source>
</evidence>
<dbReference type="Pfam" id="PF00024">
    <property type="entry name" value="PAN_1"/>
    <property type="match status" value="1"/>
</dbReference>
<name>A0AA39LYC7_9BILA</name>
<dbReference type="EMBL" id="JAUCMV010000003">
    <property type="protein sequence ID" value="KAK0413839.1"/>
    <property type="molecule type" value="Genomic_DNA"/>
</dbReference>
<dbReference type="Proteomes" id="UP001175271">
    <property type="component" value="Unassembled WGS sequence"/>
</dbReference>
<protein>
    <recommendedName>
        <fullName evidence="2">Apple domain-containing protein</fullName>
    </recommendedName>
</protein>
<keyword evidence="4" id="KW-1185">Reference proteome</keyword>
<feature type="domain" description="Apple" evidence="2">
    <location>
        <begin position="48"/>
        <end position="98"/>
    </location>
</feature>
<evidence type="ECO:0000313" key="3">
    <source>
        <dbReference type="EMBL" id="KAK0413839.1"/>
    </source>
</evidence>
<feature type="chain" id="PRO_5041320452" description="Apple domain-containing protein" evidence="1">
    <location>
        <begin position="24"/>
        <end position="140"/>
    </location>
</feature>
<dbReference type="AlphaFoldDB" id="A0AA39LYC7"/>
<evidence type="ECO:0000313" key="4">
    <source>
        <dbReference type="Proteomes" id="UP001175271"/>
    </source>
</evidence>
<comment type="caution">
    <text evidence="3">The sequence shown here is derived from an EMBL/GenBank/DDBJ whole genome shotgun (WGS) entry which is preliminary data.</text>
</comment>
<sequence>MWTLRAAAAAFIFFCVLCGNADSERKEYHFRVSNDSELNVHPTYGLKSVKSAEDVASATDCMARCALHDECAGGLYAAKGRECFVLSKLSISDTKYYVDNGGQSSFVKVPSLDEQMKQACGVSFTDIVKDAGMAPSRLKP</sequence>
<keyword evidence="1" id="KW-0732">Signal</keyword>
<dbReference type="InterPro" id="IPR003609">
    <property type="entry name" value="Pan_app"/>
</dbReference>
<organism evidence="3 4">
    <name type="scientific">Steinernema hermaphroditum</name>
    <dbReference type="NCBI Taxonomy" id="289476"/>
    <lineage>
        <taxon>Eukaryota</taxon>
        <taxon>Metazoa</taxon>
        <taxon>Ecdysozoa</taxon>
        <taxon>Nematoda</taxon>
        <taxon>Chromadorea</taxon>
        <taxon>Rhabditida</taxon>
        <taxon>Tylenchina</taxon>
        <taxon>Panagrolaimomorpha</taxon>
        <taxon>Strongyloidoidea</taxon>
        <taxon>Steinernematidae</taxon>
        <taxon>Steinernema</taxon>
    </lineage>
</organism>